<name>A0A6J4UCQ8_9BACT</name>
<gene>
    <name evidence="2" type="ORF">AVDCRST_MAG49-1412</name>
</gene>
<feature type="non-terminal residue" evidence="2">
    <location>
        <position position="55"/>
    </location>
</feature>
<feature type="region of interest" description="Disordered" evidence="1">
    <location>
        <begin position="1"/>
        <end position="55"/>
    </location>
</feature>
<dbReference type="AlphaFoldDB" id="A0A6J4UCQ8"/>
<dbReference type="EMBL" id="CADCWG010000086">
    <property type="protein sequence ID" value="CAA9546563.1"/>
    <property type="molecule type" value="Genomic_DNA"/>
</dbReference>
<accession>A0A6J4UCQ8</accession>
<feature type="non-terminal residue" evidence="2">
    <location>
        <position position="1"/>
    </location>
</feature>
<evidence type="ECO:0000256" key="1">
    <source>
        <dbReference type="SAM" id="MobiDB-lite"/>
    </source>
</evidence>
<protein>
    <submittedName>
        <fullName evidence="2">Uncharacterized protein</fullName>
    </submittedName>
</protein>
<sequence length="55" mass="5795">AASCTFGSRPRRTTPTPTGGAEATRWRGATSLDAPRRARRAADADGAAGRNRRLV</sequence>
<feature type="compositionally biased region" description="Basic and acidic residues" evidence="1">
    <location>
        <begin position="34"/>
        <end position="43"/>
    </location>
</feature>
<proteinExistence type="predicted"/>
<evidence type="ECO:0000313" key="2">
    <source>
        <dbReference type="EMBL" id="CAA9546563.1"/>
    </source>
</evidence>
<organism evidence="2">
    <name type="scientific">uncultured Thermomicrobiales bacterium</name>
    <dbReference type="NCBI Taxonomy" id="1645740"/>
    <lineage>
        <taxon>Bacteria</taxon>
        <taxon>Pseudomonadati</taxon>
        <taxon>Thermomicrobiota</taxon>
        <taxon>Thermomicrobia</taxon>
        <taxon>Thermomicrobiales</taxon>
        <taxon>environmental samples</taxon>
    </lineage>
</organism>
<reference evidence="2" key="1">
    <citation type="submission" date="2020-02" db="EMBL/GenBank/DDBJ databases">
        <authorList>
            <person name="Meier V. D."/>
        </authorList>
    </citation>
    <scope>NUCLEOTIDE SEQUENCE</scope>
    <source>
        <strain evidence="2">AVDCRST_MAG49</strain>
    </source>
</reference>